<proteinExistence type="predicted"/>
<feature type="region of interest" description="Disordered" evidence="1">
    <location>
        <begin position="323"/>
        <end position="393"/>
    </location>
</feature>
<protein>
    <submittedName>
        <fullName evidence="3">Uncharacterized protein</fullName>
    </submittedName>
</protein>
<dbReference type="EMBL" id="QVQW01000026">
    <property type="protein sequence ID" value="RKU44809.1"/>
    <property type="molecule type" value="Genomic_DNA"/>
</dbReference>
<feature type="region of interest" description="Disordered" evidence="1">
    <location>
        <begin position="1"/>
        <end position="51"/>
    </location>
</feature>
<feature type="transmembrane region" description="Helical" evidence="2">
    <location>
        <begin position="296"/>
        <end position="319"/>
    </location>
</feature>
<dbReference type="Proteomes" id="UP000275385">
    <property type="component" value="Unassembled WGS sequence"/>
</dbReference>
<name>A0A420YA96_9PEZI</name>
<sequence>MHTPRQSIPEGTRPSMKDREFSQPSRPLTPMSRPESFSRSSPPNSLSPSFSTSPSLHVIITTLPPSVSVQTIMSTATVTAPSCSASGSRIPLTSPFTVPPSCSDTIYLTSYDITTTILPTIRPTRSTNPTQVIHTTDFSFYGVAAAFATNPSGPAADGGRLLPDPACYPPGFDDLRLGWVRNNNDAGDCWPDYYSPGVCPAGWGSTGVVTEGEVTTATCCPQGFTVPEGVRTADVQSVPVYCESWIENATGVYDVGQGVWSTVSSGVVRAEGIEVRWKEGDYAKPSPGGLSAGAKAGIGVGVGLGSVLLGMVSVAAWVVRRRRRRQGKKTADGESTDDQVELAREPGPAEVHGDDYRPELGGQHVGQVRAEMPVDEKAGELGEGAVNHIAELP</sequence>
<comment type="caution">
    <text evidence="3">The sequence shown here is derived from an EMBL/GenBank/DDBJ whole genome shotgun (WGS) entry which is preliminary data.</text>
</comment>
<dbReference type="AlphaFoldDB" id="A0A420YA96"/>
<evidence type="ECO:0000256" key="2">
    <source>
        <dbReference type="SAM" id="Phobius"/>
    </source>
</evidence>
<keyword evidence="2" id="KW-0472">Membrane</keyword>
<feature type="compositionally biased region" description="Low complexity" evidence="1">
    <location>
        <begin position="30"/>
        <end position="51"/>
    </location>
</feature>
<keyword evidence="2" id="KW-0812">Transmembrane</keyword>
<accession>A0A420YA96</accession>
<organism evidence="3 4">
    <name type="scientific">Coniochaeta pulveracea</name>
    <dbReference type="NCBI Taxonomy" id="177199"/>
    <lineage>
        <taxon>Eukaryota</taxon>
        <taxon>Fungi</taxon>
        <taxon>Dikarya</taxon>
        <taxon>Ascomycota</taxon>
        <taxon>Pezizomycotina</taxon>
        <taxon>Sordariomycetes</taxon>
        <taxon>Sordariomycetidae</taxon>
        <taxon>Coniochaetales</taxon>
        <taxon>Coniochaetaceae</taxon>
        <taxon>Coniochaeta</taxon>
    </lineage>
</organism>
<evidence type="ECO:0000313" key="4">
    <source>
        <dbReference type="Proteomes" id="UP000275385"/>
    </source>
</evidence>
<dbReference type="STRING" id="177199.A0A420YA96"/>
<keyword evidence="4" id="KW-1185">Reference proteome</keyword>
<evidence type="ECO:0000256" key="1">
    <source>
        <dbReference type="SAM" id="MobiDB-lite"/>
    </source>
</evidence>
<dbReference type="OrthoDB" id="4770059at2759"/>
<keyword evidence="2" id="KW-1133">Transmembrane helix</keyword>
<gene>
    <name evidence="3" type="ORF">DL546_000757</name>
</gene>
<reference evidence="3 4" key="1">
    <citation type="submission" date="2018-08" db="EMBL/GenBank/DDBJ databases">
        <title>Draft genome of the lignicolous fungus Coniochaeta pulveracea.</title>
        <authorList>
            <person name="Borstlap C.J."/>
            <person name="De Witt R.N."/>
            <person name="Botha A."/>
            <person name="Volschenk H."/>
        </authorList>
    </citation>
    <scope>NUCLEOTIDE SEQUENCE [LARGE SCALE GENOMIC DNA]</scope>
    <source>
        <strain evidence="3 4">CAB683</strain>
    </source>
</reference>
<evidence type="ECO:0000313" key="3">
    <source>
        <dbReference type="EMBL" id="RKU44809.1"/>
    </source>
</evidence>